<evidence type="ECO:0000256" key="6">
    <source>
        <dbReference type="ARBA" id="ARBA00022679"/>
    </source>
</evidence>
<evidence type="ECO:0000256" key="11">
    <source>
        <dbReference type="ARBA" id="ARBA00052919"/>
    </source>
</evidence>
<keyword evidence="6 15" id="KW-0808">Transferase</keyword>
<dbReference type="PANTHER" id="PTHR32315">
    <property type="entry name" value="ADENINE PHOSPHORIBOSYLTRANSFERASE"/>
    <property type="match status" value="1"/>
</dbReference>
<dbReference type="GO" id="GO:0044206">
    <property type="term" value="P:UMP salvage"/>
    <property type="evidence" value="ECO:0007669"/>
    <property type="project" value="UniProtKB-UniRule"/>
</dbReference>
<dbReference type="GO" id="GO:0004845">
    <property type="term" value="F:uracil phosphoribosyltransferase activity"/>
    <property type="evidence" value="ECO:0007669"/>
    <property type="project" value="UniProtKB-UniRule"/>
</dbReference>
<keyword evidence="9 15" id="KW-0342">GTP-binding</keyword>
<dbReference type="GO" id="GO:0000287">
    <property type="term" value="F:magnesium ion binding"/>
    <property type="evidence" value="ECO:0007669"/>
    <property type="project" value="UniProtKB-UniRule"/>
</dbReference>
<dbReference type="GO" id="GO:0005737">
    <property type="term" value="C:cytoplasm"/>
    <property type="evidence" value="ECO:0007669"/>
    <property type="project" value="UniProtKB-ARBA"/>
</dbReference>
<dbReference type="GO" id="GO:0005525">
    <property type="term" value="F:GTP binding"/>
    <property type="evidence" value="ECO:0007669"/>
    <property type="project" value="UniProtKB-KW"/>
</dbReference>
<dbReference type="SUPFAM" id="SSF53271">
    <property type="entry name" value="PRTase-like"/>
    <property type="match status" value="1"/>
</dbReference>
<comment type="pathway">
    <text evidence="1 15">Pyrimidine metabolism; UMP biosynthesis via salvage pathway; UMP from uracil: step 1/1.</text>
</comment>
<keyword evidence="7 15" id="KW-0547">Nucleotide-binding</keyword>
<protein>
    <recommendedName>
        <fullName evidence="13 15">Uracil phosphoribosyltransferase</fullName>
        <ecNumber evidence="3 15">2.4.2.9</ecNumber>
    </recommendedName>
    <alternativeName>
        <fullName evidence="10 15">UMP pyrophosphorylase</fullName>
    </alternativeName>
    <alternativeName>
        <fullName evidence="14 15">UPRTase</fullName>
    </alternativeName>
</protein>
<sequence length="219" mass="23887">MPIREVRHPLVKHKIGLMRDKSISTMRFRALTREISRLLAVEATRDLPLEPTGVEGWAGTVNTERIAGKKLTVVPILRAGLGMLDGVLDIVPDAKVSMVGLARDETTLEPHIYLEKFVDRVDERMAIVVDPMLATGGSLSTAISMLKRRGCTDIRALVLVAAPEGMRRLEADHPEVKIYAASIDDHLDAHGFIVPGLGDAGDRIFGTEAGISSHSSPRR</sequence>
<evidence type="ECO:0000256" key="13">
    <source>
        <dbReference type="ARBA" id="ARBA00072146"/>
    </source>
</evidence>
<dbReference type="NCBIfam" id="NF001097">
    <property type="entry name" value="PRK00129.1"/>
    <property type="match status" value="1"/>
</dbReference>
<evidence type="ECO:0000256" key="10">
    <source>
        <dbReference type="ARBA" id="ARBA00031082"/>
    </source>
</evidence>
<dbReference type="InterPro" id="IPR000836">
    <property type="entry name" value="PRTase_dom"/>
</dbReference>
<dbReference type="InterPro" id="IPR034332">
    <property type="entry name" value="Upp_B"/>
</dbReference>
<dbReference type="InterPro" id="IPR029057">
    <property type="entry name" value="PRTase-like"/>
</dbReference>
<evidence type="ECO:0000256" key="8">
    <source>
        <dbReference type="ARBA" id="ARBA00022842"/>
    </source>
</evidence>
<comment type="cofactor">
    <cofactor evidence="15">
        <name>Mg(2+)</name>
        <dbReference type="ChEBI" id="CHEBI:18420"/>
    </cofactor>
    <text evidence="15">Binds 1 Mg(2+) ion per subunit. The magnesium is bound as Mg-PRPP.</text>
</comment>
<reference evidence="17" key="1">
    <citation type="submission" date="2019-12" db="EMBL/GenBank/DDBJ databases">
        <title>Comparative genomics gives insights into the taxonomy of the Azoarcus-Aromatoleum group and reveals separate origins of nif in the plant-associated Azoarcus and non-plant-associated Aromatoleum sub-groups.</title>
        <authorList>
            <person name="Lafos M."/>
            <person name="Maluk M."/>
            <person name="Batista M."/>
            <person name="Junghare M."/>
            <person name="Carmona M."/>
            <person name="Faoro H."/>
            <person name="Cruz L.M."/>
            <person name="Battistoni F."/>
            <person name="De Souza E."/>
            <person name="Pedrosa F."/>
            <person name="Chen W.-M."/>
            <person name="Poole P.S."/>
            <person name="Dixon R.A."/>
            <person name="James E.K."/>
        </authorList>
    </citation>
    <scope>NUCLEOTIDE SEQUENCE</scope>
    <source>
        <strain evidence="17">NSC3</strain>
    </source>
</reference>
<comment type="similarity">
    <text evidence="2 15">Belongs to the UPRTase family.</text>
</comment>
<dbReference type="RefSeq" id="WP_168987204.1">
    <property type="nucleotide sequence ID" value="NZ_CAWPHM010000144.1"/>
</dbReference>
<comment type="catalytic activity">
    <reaction evidence="11 15">
        <text>UMP + diphosphate = 5-phospho-alpha-D-ribose 1-diphosphate + uracil</text>
        <dbReference type="Rhea" id="RHEA:13017"/>
        <dbReference type="ChEBI" id="CHEBI:17568"/>
        <dbReference type="ChEBI" id="CHEBI:33019"/>
        <dbReference type="ChEBI" id="CHEBI:57865"/>
        <dbReference type="ChEBI" id="CHEBI:58017"/>
        <dbReference type="EC" id="2.4.2.9"/>
    </reaction>
</comment>
<evidence type="ECO:0000256" key="9">
    <source>
        <dbReference type="ARBA" id="ARBA00023134"/>
    </source>
</evidence>
<organism evidence="17 18">
    <name type="scientific">Azoarcus taiwanensis</name>
    <dbReference type="NCBI Taxonomy" id="666964"/>
    <lineage>
        <taxon>Bacteria</taxon>
        <taxon>Pseudomonadati</taxon>
        <taxon>Pseudomonadota</taxon>
        <taxon>Betaproteobacteria</taxon>
        <taxon>Rhodocyclales</taxon>
        <taxon>Zoogloeaceae</taxon>
        <taxon>Azoarcus</taxon>
    </lineage>
</organism>
<accession>A0A972FHJ4</accession>
<dbReference type="HAMAP" id="MF_01218_B">
    <property type="entry name" value="Upp_B"/>
    <property type="match status" value="1"/>
</dbReference>
<feature type="binding site" evidence="15">
    <location>
        <position position="78"/>
    </location>
    <ligand>
        <name>5-phospho-alpha-D-ribose 1-diphosphate</name>
        <dbReference type="ChEBI" id="CHEBI:58017"/>
    </ligand>
</feature>
<evidence type="ECO:0000313" key="17">
    <source>
        <dbReference type="EMBL" id="NMG02416.1"/>
    </source>
</evidence>
<gene>
    <name evidence="15" type="primary">upp</name>
    <name evidence="17" type="ORF">GPA21_05470</name>
</gene>
<comment type="function">
    <text evidence="12 15">Catalyzes the conversion of uracil and 5-phospho-alpha-D-ribose 1-diphosphate (PRPP) to UMP and diphosphate.</text>
</comment>
<dbReference type="PANTHER" id="PTHR32315:SF4">
    <property type="entry name" value="URACIL PHOSPHORIBOSYLTRANSFERASE, CHLOROPLASTIC"/>
    <property type="match status" value="1"/>
</dbReference>
<dbReference type="InterPro" id="IPR005765">
    <property type="entry name" value="UPRT"/>
</dbReference>
<feature type="binding site" evidence="15">
    <location>
        <begin position="130"/>
        <end position="138"/>
    </location>
    <ligand>
        <name>5-phospho-alpha-D-ribose 1-diphosphate</name>
        <dbReference type="ChEBI" id="CHEBI:58017"/>
    </ligand>
</feature>
<evidence type="ECO:0000256" key="2">
    <source>
        <dbReference type="ARBA" id="ARBA00009516"/>
    </source>
</evidence>
<keyword evidence="18" id="KW-1185">Reference proteome</keyword>
<evidence type="ECO:0000256" key="3">
    <source>
        <dbReference type="ARBA" id="ARBA00011894"/>
    </source>
</evidence>
<evidence type="ECO:0000256" key="7">
    <source>
        <dbReference type="ARBA" id="ARBA00022741"/>
    </source>
</evidence>
<evidence type="ECO:0000256" key="14">
    <source>
        <dbReference type="ARBA" id="ARBA00079807"/>
    </source>
</evidence>
<comment type="activity regulation">
    <text evidence="15">Allosterically activated by GTP.</text>
</comment>
<evidence type="ECO:0000256" key="4">
    <source>
        <dbReference type="ARBA" id="ARBA00022533"/>
    </source>
</evidence>
<name>A0A972FHJ4_9RHOO</name>
<keyword evidence="5 15" id="KW-0328">Glycosyltransferase</keyword>
<feature type="domain" description="Phosphoribosyltransferase" evidence="16">
    <location>
        <begin position="7"/>
        <end position="207"/>
    </location>
</feature>
<dbReference type="NCBIfam" id="TIGR01091">
    <property type="entry name" value="upp"/>
    <property type="match status" value="1"/>
</dbReference>
<dbReference type="InterPro" id="IPR050054">
    <property type="entry name" value="UPRTase/APRTase"/>
</dbReference>
<dbReference type="AlphaFoldDB" id="A0A972FHJ4"/>
<keyword evidence="4 15" id="KW-0021">Allosteric enzyme</keyword>
<dbReference type="Pfam" id="PF14681">
    <property type="entry name" value="UPRTase"/>
    <property type="match status" value="1"/>
</dbReference>
<comment type="caution">
    <text evidence="17">The sequence shown here is derived from an EMBL/GenBank/DDBJ whole genome shotgun (WGS) entry which is preliminary data.</text>
</comment>
<evidence type="ECO:0000259" key="16">
    <source>
        <dbReference type="Pfam" id="PF14681"/>
    </source>
</evidence>
<evidence type="ECO:0000256" key="12">
    <source>
        <dbReference type="ARBA" id="ARBA00056901"/>
    </source>
</evidence>
<dbReference type="GO" id="GO:0006223">
    <property type="term" value="P:uracil salvage"/>
    <property type="evidence" value="ECO:0007669"/>
    <property type="project" value="InterPro"/>
</dbReference>
<proteinExistence type="inferred from homology"/>
<dbReference type="EMBL" id="WTVM01000022">
    <property type="protein sequence ID" value="NMG02416.1"/>
    <property type="molecule type" value="Genomic_DNA"/>
</dbReference>
<feature type="binding site" evidence="15">
    <location>
        <position position="199"/>
    </location>
    <ligand>
        <name>5-phospho-alpha-D-ribose 1-diphosphate</name>
        <dbReference type="ChEBI" id="CHEBI:58017"/>
    </ligand>
</feature>
<keyword evidence="8 15" id="KW-0460">Magnesium</keyword>
<evidence type="ECO:0000256" key="1">
    <source>
        <dbReference type="ARBA" id="ARBA00005180"/>
    </source>
</evidence>
<dbReference type="CDD" id="cd06223">
    <property type="entry name" value="PRTases_typeI"/>
    <property type="match status" value="1"/>
</dbReference>
<evidence type="ECO:0000256" key="15">
    <source>
        <dbReference type="HAMAP-Rule" id="MF_01218"/>
    </source>
</evidence>
<dbReference type="EC" id="2.4.2.9" evidence="3 15"/>
<evidence type="ECO:0000313" key="18">
    <source>
        <dbReference type="Proteomes" id="UP000599523"/>
    </source>
</evidence>
<feature type="binding site" evidence="15">
    <location>
        <position position="193"/>
    </location>
    <ligand>
        <name>uracil</name>
        <dbReference type="ChEBI" id="CHEBI:17568"/>
    </ligand>
</feature>
<dbReference type="FunFam" id="3.40.50.2020:FF:000003">
    <property type="entry name" value="Uracil phosphoribosyltransferase"/>
    <property type="match status" value="1"/>
</dbReference>
<dbReference type="Proteomes" id="UP000599523">
    <property type="component" value="Unassembled WGS sequence"/>
</dbReference>
<feature type="binding site" evidence="15">
    <location>
        <begin position="198"/>
        <end position="200"/>
    </location>
    <ligand>
        <name>uracil</name>
        <dbReference type="ChEBI" id="CHEBI:17568"/>
    </ligand>
</feature>
<evidence type="ECO:0000256" key="5">
    <source>
        <dbReference type="ARBA" id="ARBA00022676"/>
    </source>
</evidence>
<dbReference type="Gene3D" id="3.40.50.2020">
    <property type="match status" value="1"/>
</dbReference>
<feature type="binding site" evidence="15">
    <location>
        <position position="103"/>
    </location>
    <ligand>
        <name>5-phospho-alpha-D-ribose 1-diphosphate</name>
        <dbReference type="ChEBI" id="CHEBI:58017"/>
    </ligand>
</feature>